<proteinExistence type="predicted"/>
<feature type="domain" description="H-type lectin" evidence="1">
    <location>
        <begin position="523"/>
        <end position="589"/>
    </location>
</feature>
<organism evidence="2 3">
    <name type="scientific">Orbilia oligospora</name>
    <name type="common">Nematode-trapping fungus</name>
    <name type="synonym">Arthrobotrys oligospora</name>
    <dbReference type="NCBI Taxonomy" id="2813651"/>
    <lineage>
        <taxon>Eukaryota</taxon>
        <taxon>Fungi</taxon>
        <taxon>Dikarya</taxon>
        <taxon>Ascomycota</taxon>
        <taxon>Pezizomycotina</taxon>
        <taxon>Orbiliomycetes</taxon>
        <taxon>Orbiliales</taxon>
        <taxon>Orbiliaceae</taxon>
        <taxon>Orbilia</taxon>
    </lineage>
</organism>
<comment type="caution">
    <text evidence="2">The sequence shown here is derived from an EMBL/GenBank/DDBJ whole genome shotgun (WGS) entry which is preliminary data.</text>
</comment>
<dbReference type="AlphaFoldDB" id="A0A7C8QZ59"/>
<dbReference type="SUPFAM" id="SSF141086">
    <property type="entry name" value="Agglutinin HPA-like"/>
    <property type="match status" value="1"/>
</dbReference>
<evidence type="ECO:0000313" key="2">
    <source>
        <dbReference type="EMBL" id="KAF3230037.1"/>
    </source>
</evidence>
<evidence type="ECO:0000313" key="3">
    <source>
        <dbReference type="Proteomes" id="UP000483672"/>
    </source>
</evidence>
<dbReference type="GO" id="GO:0030246">
    <property type="term" value="F:carbohydrate binding"/>
    <property type="evidence" value="ECO:0007669"/>
    <property type="project" value="InterPro"/>
</dbReference>
<dbReference type="InterPro" id="IPR037221">
    <property type="entry name" value="H-type_lectin_dom_sf"/>
</dbReference>
<sequence>MAGSFYLAYALANKLKDSGPGWPTMPKEDVIKKAIDSLIQEMGPKGTYVKPDDASEIEKIQPTSETWKSDKAASDFSNYEESLKQLTSVYNETQGVIQKIKGRLGQGVNSESQLLELEALFEELIICYNRMVSHVDAMLGLVNIDSNILYLLTPDDRDQFGLPETWHSQESKLEEKAVGWIKSVKYAQVQHDEDIRAVCAAIYPFLACRAEALEHLEILHEGGSRSESNNWAMSPIANLYPHLTVVKNSLLPVVINARSVARDLYGRLDRPINQIVGALENSIDPVNTEIASFLVPGYFKEDQKTISGIKGDFTVAMGEVPSAQGNASIDTISKQLPLKVKAALKDTVQLGALTLIDSSVLDKLRVSISIYDAGLFTLSRSSGTYAGKAASSFMLLQNTSGVLHESIEGKVTAESVFVPLKQTYNLDNYSTLLFIVKLVQNEIHTTPTNPESLNIDFQLTSENGIAGVKVVTKNTILEEYTAQYILVPNIPPAVTGVPPGTPRCGGTVSFDFYEAEKARGLYISFQPGFDKNRNRPRVIAGFSKIDISGAANRSINLVVGNVDRDGFVLYVSTEEHITLGIVRAYWLAVDTQVI</sequence>
<protein>
    <recommendedName>
        <fullName evidence="1">H-type lectin domain-containing protein</fullName>
    </recommendedName>
</protein>
<dbReference type="GO" id="GO:0007155">
    <property type="term" value="P:cell adhesion"/>
    <property type="evidence" value="ECO:0007669"/>
    <property type="project" value="InterPro"/>
</dbReference>
<evidence type="ECO:0000259" key="1">
    <source>
        <dbReference type="Pfam" id="PF09458"/>
    </source>
</evidence>
<dbReference type="InterPro" id="IPR019019">
    <property type="entry name" value="H-type_lectin_domain"/>
</dbReference>
<dbReference type="Pfam" id="PF09458">
    <property type="entry name" value="H_lectin"/>
    <property type="match status" value="1"/>
</dbReference>
<reference evidence="2 3" key="1">
    <citation type="submission" date="2019-06" db="EMBL/GenBank/DDBJ databases">
        <authorList>
            <person name="Palmer J.M."/>
        </authorList>
    </citation>
    <scope>NUCLEOTIDE SEQUENCE [LARGE SCALE GENOMIC DNA]</scope>
    <source>
        <strain evidence="2 3">TWF191</strain>
    </source>
</reference>
<dbReference type="Gene3D" id="2.60.40.2080">
    <property type="match status" value="1"/>
</dbReference>
<dbReference type="EMBL" id="WIPF01000010">
    <property type="protein sequence ID" value="KAF3230037.1"/>
    <property type="molecule type" value="Genomic_DNA"/>
</dbReference>
<gene>
    <name evidence="2" type="ORF">TWF191_000277</name>
</gene>
<name>A0A7C8QZ59_ORBOL</name>
<dbReference type="Proteomes" id="UP000483672">
    <property type="component" value="Unassembled WGS sequence"/>
</dbReference>
<accession>A0A7C8QZ59</accession>